<gene>
    <name evidence="2" type="ORF">K443DRAFT_100330</name>
</gene>
<accession>A0A0C9XFP8</accession>
<keyword evidence="3" id="KW-1185">Reference proteome</keyword>
<feature type="region of interest" description="Disordered" evidence="1">
    <location>
        <begin position="67"/>
        <end position="90"/>
    </location>
</feature>
<reference evidence="3" key="2">
    <citation type="submission" date="2015-01" db="EMBL/GenBank/DDBJ databases">
        <title>Evolutionary Origins and Diversification of the Mycorrhizal Mutualists.</title>
        <authorList>
            <consortium name="DOE Joint Genome Institute"/>
            <consortium name="Mycorrhizal Genomics Consortium"/>
            <person name="Kohler A."/>
            <person name="Kuo A."/>
            <person name="Nagy L.G."/>
            <person name="Floudas D."/>
            <person name="Copeland A."/>
            <person name="Barry K.W."/>
            <person name="Cichocki N."/>
            <person name="Veneault-Fourrey C."/>
            <person name="LaButti K."/>
            <person name="Lindquist E.A."/>
            <person name="Lipzen A."/>
            <person name="Lundell T."/>
            <person name="Morin E."/>
            <person name="Murat C."/>
            <person name="Riley R."/>
            <person name="Ohm R."/>
            <person name="Sun H."/>
            <person name="Tunlid A."/>
            <person name="Henrissat B."/>
            <person name="Grigoriev I.V."/>
            <person name="Hibbett D.S."/>
            <person name="Martin F."/>
        </authorList>
    </citation>
    <scope>NUCLEOTIDE SEQUENCE [LARGE SCALE GENOMIC DNA]</scope>
    <source>
        <strain evidence="3">LaAM-08-1</strain>
    </source>
</reference>
<evidence type="ECO:0000313" key="2">
    <source>
        <dbReference type="EMBL" id="KIK00439.1"/>
    </source>
</evidence>
<dbReference type="AlphaFoldDB" id="A0A0C9XFP8"/>
<dbReference type="HOGENOM" id="CLU_2441225_0_0_1"/>
<name>A0A0C9XFP8_9AGAR</name>
<sequence>MSEDEFDAIPDAFASVQGINRARILAEPLMQSEPTPSPPGSKYYGDDEEMMAEFLAVLDAMERRELEDMEVGQVPTPPSPHPGMVEPKCK</sequence>
<reference evidence="2 3" key="1">
    <citation type="submission" date="2014-04" db="EMBL/GenBank/DDBJ databases">
        <authorList>
            <consortium name="DOE Joint Genome Institute"/>
            <person name="Kuo A."/>
            <person name="Kohler A."/>
            <person name="Nagy L.G."/>
            <person name="Floudas D."/>
            <person name="Copeland A."/>
            <person name="Barry K.W."/>
            <person name="Cichocki N."/>
            <person name="Veneault-Fourrey C."/>
            <person name="LaButti K."/>
            <person name="Lindquist E.A."/>
            <person name="Lipzen A."/>
            <person name="Lundell T."/>
            <person name="Morin E."/>
            <person name="Murat C."/>
            <person name="Sun H."/>
            <person name="Tunlid A."/>
            <person name="Henrissat B."/>
            <person name="Grigoriev I.V."/>
            <person name="Hibbett D.S."/>
            <person name="Martin F."/>
            <person name="Nordberg H.P."/>
            <person name="Cantor M.N."/>
            <person name="Hua S.X."/>
        </authorList>
    </citation>
    <scope>NUCLEOTIDE SEQUENCE [LARGE SCALE GENOMIC DNA]</scope>
    <source>
        <strain evidence="2 3">LaAM-08-1</strain>
    </source>
</reference>
<evidence type="ECO:0000313" key="3">
    <source>
        <dbReference type="Proteomes" id="UP000054477"/>
    </source>
</evidence>
<proteinExistence type="predicted"/>
<evidence type="ECO:0000256" key="1">
    <source>
        <dbReference type="SAM" id="MobiDB-lite"/>
    </source>
</evidence>
<dbReference type="Proteomes" id="UP000054477">
    <property type="component" value="Unassembled WGS sequence"/>
</dbReference>
<dbReference type="OrthoDB" id="6105938at2759"/>
<dbReference type="EMBL" id="KN838625">
    <property type="protein sequence ID" value="KIK00439.1"/>
    <property type="molecule type" value="Genomic_DNA"/>
</dbReference>
<protein>
    <submittedName>
        <fullName evidence="2">Uncharacterized protein</fullName>
    </submittedName>
</protein>
<organism evidence="2 3">
    <name type="scientific">Laccaria amethystina LaAM-08-1</name>
    <dbReference type="NCBI Taxonomy" id="1095629"/>
    <lineage>
        <taxon>Eukaryota</taxon>
        <taxon>Fungi</taxon>
        <taxon>Dikarya</taxon>
        <taxon>Basidiomycota</taxon>
        <taxon>Agaricomycotina</taxon>
        <taxon>Agaricomycetes</taxon>
        <taxon>Agaricomycetidae</taxon>
        <taxon>Agaricales</taxon>
        <taxon>Agaricineae</taxon>
        <taxon>Hydnangiaceae</taxon>
        <taxon>Laccaria</taxon>
    </lineage>
</organism>